<reference evidence="1" key="2">
    <citation type="submission" date="2021-01" db="EMBL/GenBank/DDBJ databases">
        <authorList>
            <person name="Schikora-Tamarit M.A."/>
        </authorList>
    </citation>
    <scope>NUCLEOTIDE SEQUENCE</scope>
    <source>
        <strain evidence="1">NCAIM Y.01608</strain>
    </source>
</reference>
<sequence length="50" mass="5847">DAELVNKYIDAKYQSPETNLEQPNLPQHANITNEMLFLHTFDYATYNDTD</sequence>
<comment type="caution">
    <text evidence="1">The sequence shown here is derived from an EMBL/GenBank/DDBJ whole genome shotgun (WGS) entry which is preliminary data.</text>
</comment>
<evidence type="ECO:0000313" key="1">
    <source>
        <dbReference type="EMBL" id="KAH3673389.1"/>
    </source>
</evidence>
<organism evidence="1 2">
    <name type="scientific">Ogataea polymorpha</name>
    <dbReference type="NCBI Taxonomy" id="460523"/>
    <lineage>
        <taxon>Eukaryota</taxon>
        <taxon>Fungi</taxon>
        <taxon>Dikarya</taxon>
        <taxon>Ascomycota</taxon>
        <taxon>Saccharomycotina</taxon>
        <taxon>Pichiomycetes</taxon>
        <taxon>Pichiales</taxon>
        <taxon>Pichiaceae</taxon>
        <taxon>Ogataea</taxon>
    </lineage>
</organism>
<evidence type="ECO:0000313" key="2">
    <source>
        <dbReference type="Proteomes" id="UP000788993"/>
    </source>
</evidence>
<dbReference type="Proteomes" id="UP000788993">
    <property type="component" value="Unassembled WGS sequence"/>
</dbReference>
<name>A0A9P8PL22_9ASCO</name>
<proteinExistence type="predicted"/>
<keyword evidence="2" id="KW-1185">Reference proteome</keyword>
<dbReference type="AlphaFoldDB" id="A0A9P8PL22"/>
<gene>
    <name evidence="1" type="ORF">OGATHE_002154</name>
</gene>
<protein>
    <submittedName>
        <fullName evidence="1">Uncharacterized protein</fullName>
    </submittedName>
</protein>
<accession>A0A9P8PL22</accession>
<reference evidence="1" key="1">
    <citation type="journal article" date="2021" name="Open Biol.">
        <title>Shared evolutionary footprints suggest mitochondrial oxidative damage underlies multiple complex I losses in fungi.</title>
        <authorList>
            <person name="Schikora-Tamarit M.A."/>
            <person name="Marcet-Houben M."/>
            <person name="Nosek J."/>
            <person name="Gabaldon T."/>
        </authorList>
    </citation>
    <scope>NUCLEOTIDE SEQUENCE</scope>
    <source>
        <strain evidence="1">NCAIM Y.01608</strain>
    </source>
</reference>
<dbReference type="EMBL" id="JAEUBD010000613">
    <property type="protein sequence ID" value="KAH3673389.1"/>
    <property type="molecule type" value="Genomic_DNA"/>
</dbReference>
<feature type="non-terminal residue" evidence="1">
    <location>
        <position position="1"/>
    </location>
</feature>